<organism evidence="2 3">
    <name type="scientific">Streptococcus ruminantium</name>
    <dbReference type="NCBI Taxonomy" id="1917441"/>
    <lineage>
        <taxon>Bacteria</taxon>
        <taxon>Bacillati</taxon>
        <taxon>Bacillota</taxon>
        <taxon>Bacilli</taxon>
        <taxon>Lactobacillales</taxon>
        <taxon>Streptococcaceae</taxon>
        <taxon>Streptococcus</taxon>
    </lineage>
</organism>
<dbReference type="RefSeq" id="WP_257875343.1">
    <property type="nucleotide sequence ID" value="NZ_AP025331.1"/>
</dbReference>
<gene>
    <name evidence="2" type="ORF">RFF62_02765</name>
</gene>
<keyword evidence="1" id="KW-0472">Membrane</keyword>
<proteinExistence type="predicted"/>
<dbReference type="Proteomes" id="UP001228446">
    <property type="component" value="Unassembled WGS sequence"/>
</dbReference>
<protein>
    <submittedName>
        <fullName evidence="2">Uncharacterized protein</fullName>
    </submittedName>
</protein>
<reference evidence="2 3" key="1">
    <citation type="submission" date="2023-08" db="EMBL/GenBank/DDBJ databases">
        <title>Streptococcus ruminantium-associated sheep mastitis outbreak detected in Italy is distinct from bovine isolates.</title>
        <authorList>
            <person name="Rosa M.N."/>
            <person name="Vezina B."/>
            <person name="Tola S."/>
        </authorList>
    </citation>
    <scope>NUCLEOTIDE SEQUENCE [LARGE SCALE GENOMIC DNA]</scope>
    <source>
        <strain evidence="2 3">OM6730</strain>
    </source>
</reference>
<keyword evidence="1" id="KW-0812">Transmembrane</keyword>
<feature type="transmembrane region" description="Helical" evidence="1">
    <location>
        <begin position="12"/>
        <end position="36"/>
    </location>
</feature>
<dbReference type="EMBL" id="JAVIBX010000006">
    <property type="protein sequence ID" value="MDQ8832732.1"/>
    <property type="molecule type" value="Genomic_DNA"/>
</dbReference>
<keyword evidence="1" id="KW-1133">Transmembrane helix</keyword>
<evidence type="ECO:0000313" key="2">
    <source>
        <dbReference type="EMBL" id="MDQ8832732.1"/>
    </source>
</evidence>
<comment type="caution">
    <text evidence="2">The sequence shown here is derived from an EMBL/GenBank/DDBJ whole genome shotgun (WGS) entry which is preliminary data.</text>
</comment>
<name>A0ABU1B2S3_9STRE</name>
<evidence type="ECO:0000313" key="3">
    <source>
        <dbReference type="Proteomes" id="UP001228446"/>
    </source>
</evidence>
<evidence type="ECO:0000256" key="1">
    <source>
        <dbReference type="SAM" id="Phobius"/>
    </source>
</evidence>
<keyword evidence="3" id="KW-1185">Reference proteome</keyword>
<sequence length="43" mass="4262">MDTEGGIDSVIAAFGVIAFKGFSVTGGAIILGTSLYKAGQGLK</sequence>
<accession>A0ABU1B2S3</accession>